<dbReference type="PANTHER" id="PTHR43233:SF1">
    <property type="entry name" value="FAMILY N-ACETYLTRANSFERASE, PUTATIVE (AFU_ORTHOLOGUE AFUA_6G03350)-RELATED"/>
    <property type="match status" value="1"/>
</dbReference>
<name>A0AAX4HK51_9BACT</name>
<dbReference type="SUPFAM" id="SSF55729">
    <property type="entry name" value="Acyl-CoA N-acyltransferases (Nat)"/>
    <property type="match status" value="1"/>
</dbReference>
<feature type="domain" description="N-acetyltransferase" evidence="1">
    <location>
        <begin position="1"/>
        <end position="134"/>
    </location>
</feature>
<evidence type="ECO:0000313" key="3">
    <source>
        <dbReference type="Proteomes" id="UP001324634"/>
    </source>
</evidence>
<proteinExistence type="predicted"/>
<organism evidence="2 3">
    <name type="scientific">Peredibacter starrii</name>
    <dbReference type="NCBI Taxonomy" id="28202"/>
    <lineage>
        <taxon>Bacteria</taxon>
        <taxon>Pseudomonadati</taxon>
        <taxon>Bdellovibrionota</taxon>
        <taxon>Bacteriovoracia</taxon>
        <taxon>Bacteriovoracales</taxon>
        <taxon>Bacteriovoracaceae</taxon>
        <taxon>Peredibacter</taxon>
    </lineage>
</organism>
<dbReference type="Gene3D" id="3.40.630.30">
    <property type="match status" value="1"/>
</dbReference>
<dbReference type="CDD" id="cd04301">
    <property type="entry name" value="NAT_SF"/>
    <property type="match status" value="1"/>
</dbReference>
<dbReference type="RefSeq" id="WP_321390509.1">
    <property type="nucleotide sequence ID" value="NZ_CP139487.1"/>
</dbReference>
<protein>
    <submittedName>
        <fullName evidence="2">GNAT family N-acetyltransferase</fullName>
    </submittedName>
</protein>
<sequence length="134" mass="15203">MRYTIENKQPLPQEYCDLRKVAGLSPKTLEAAEISLPRSLFAVTIRDGERLIGMGRVIGDLGCFVQIVDIAVHPDFQGQKLGRVIMEHVMEFVKTECHRCAFVNLFADVGFLYQKFGFVNSVKSQGMYLDWSKV</sequence>
<dbReference type="AlphaFoldDB" id="A0AAX4HK51"/>
<keyword evidence="3" id="KW-1185">Reference proteome</keyword>
<reference evidence="2 3" key="1">
    <citation type="submission" date="2023-11" db="EMBL/GenBank/DDBJ databases">
        <title>Peredibacter starrii A3.12.</title>
        <authorList>
            <person name="Mitchell R.J."/>
        </authorList>
    </citation>
    <scope>NUCLEOTIDE SEQUENCE [LARGE SCALE GENOMIC DNA]</scope>
    <source>
        <strain evidence="2 3">A3.12</strain>
    </source>
</reference>
<dbReference type="InterPro" id="IPR016181">
    <property type="entry name" value="Acyl_CoA_acyltransferase"/>
</dbReference>
<dbReference type="InterPro" id="IPR053144">
    <property type="entry name" value="Acetyltransferase_Butenolide"/>
</dbReference>
<dbReference type="Proteomes" id="UP001324634">
    <property type="component" value="Chromosome"/>
</dbReference>
<evidence type="ECO:0000313" key="2">
    <source>
        <dbReference type="EMBL" id="WPU63570.1"/>
    </source>
</evidence>
<dbReference type="EMBL" id="CP139487">
    <property type="protein sequence ID" value="WPU63570.1"/>
    <property type="molecule type" value="Genomic_DNA"/>
</dbReference>
<dbReference type="PANTHER" id="PTHR43233">
    <property type="entry name" value="FAMILY N-ACETYLTRANSFERASE, PUTATIVE (AFU_ORTHOLOGUE AFUA_6G03350)-RELATED"/>
    <property type="match status" value="1"/>
</dbReference>
<dbReference type="PROSITE" id="PS51186">
    <property type="entry name" value="GNAT"/>
    <property type="match status" value="1"/>
</dbReference>
<dbReference type="KEGG" id="psti:SOO65_12810"/>
<gene>
    <name evidence="2" type="ORF">SOO65_12810</name>
</gene>
<dbReference type="InterPro" id="IPR000182">
    <property type="entry name" value="GNAT_dom"/>
</dbReference>
<evidence type="ECO:0000259" key="1">
    <source>
        <dbReference type="PROSITE" id="PS51186"/>
    </source>
</evidence>
<dbReference type="GO" id="GO:0016747">
    <property type="term" value="F:acyltransferase activity, transferring groups other than amino-acyl groups"/>
    <property type="evidence" value="ECO:0007669"/>
    <property type="project" value="InterPro"/>
</dbReference>
<dbReference type="Pfam" id="PF13508">
    <property type="entry name" value="Acetyltransf_7"/>
    <property type="match status" value="1"/>
</dbReference>
<accession>A0AAX4HK51</accession>